<keyword evidence="7 10" id="KW-0324">Glycolysis</keyword>
<dbReference type="NCBIfam" id="TIGR01060">
    <property type="entry name" value="eno"/>
    <property type="match status" value="1"/>
</dbReference>
<feature type="domain" description="Enolase N-terminal" evidence="12">
    <location>
        <begin position="4"/>
        <end position="133"/>
    </location>
</feature>
<dbReference type="CDD" id="cd03313">
    <property type="entry name" value="enolase"/>
    <property type="match status" value="1"/>
</dbReference>
<dbReference type="PIRSF" id="PIRSF001400">
    <property type="entry name" value="Enolase"/>
    <property type="match status" value="1"/>
</dbReference>
<evidence type="ECO:0000313" key="14">
    <source>
        <dbReference type="Proteomes" id="UP001596303"/>
    </source>
</evidence>
<dbReference type="EMBL" id="JBHSSW010000066">
    <property type="protein sequence ID" value="MFC6199979.1"/>
    <property type="molecule type" value="Genomic_DNA"/>
</dbReference>
<keyword evidence="8 10" id="KW-0456">Lyase</keyword>
<reference evidence="14" key="1">
    <citation type="journal article" date="2019" name="Int. J. Syst. Evol. Microbiol.">
        <title>The Global Catalogue of Microorganisms (GCM) 10K type strain sequencing project: providing services to taxonomists for standard genome sequencing and annotation.</title>
        <authorList>
            <consortium name="The Broad Institute Genomics Platform"/>
            <consortium name="The Broad Institute Genome Sequencing Center for Infectious Disease"/>
            <person name="Wu L."/>
            <person name="Ma J."/>
        </authorList>
    </citation>
    <scope>NUCLEOTIDE SEQUENCE [LARGE SCALE GENOMIC DNA]</scope>
    <source>
        <strain evidence="14">CGMCC-1.15741</strain>
    </source>
</reference>
<feature type="binding site" evidence="10">
    <location>
        <position position="336"/>
    </location>
    <ligand>
        <name>(2R)-2-phosphoglycerate</name>
        <dbReference type="ChEBI" id="CHEBI:58289"/>
    </ligand>
</feature>
<evidence type="ECO:0000256" key="1">
    <source>
        <dbReference type="ARBA" id="ARBA00005031"/>
    </source>
</evidence>
<feature type="binding site" evidence="10">
    <location>
        <position position="311"/>
    </location>
    <ligand>
        <name>Mg(2+)</name>
        <dbReference type="ChEBI" id="CHEBI:18420"/>
    </ligand>
</feature>
<comment type="pathway">
    <text evidence="1 10">Carbohydrate degradation; glycolysis; pyruvate from D-glyceraldehyde 3-phosphate: step 4/5.</text>
</comment>
<dbReference type="SFLD" id="SFLDS00001">
    <property type="entry name" value="Enolase"/>
    <property type="match status" value="1"/>
</dbReference>
<evidence type="ECO:0000256" key="4">
    <source>
        <dbReference type="ARBA" id="ARBA00017068"/>
    </source>
</evidence>
<accession>A0ABW1SEL7</accession>
<dbReference type="PRINTS" id="PR00148">
    <property type="entry name" value="ENOLASE"/>
</dbReference>
<dbReference type="SMART" id="SM01192">
    <property type="entry name" value="Enolase_C"/>
    <property type="match status" value="1"/>
</dbReference>
<dbReference type="Pfam" id="PF00113">
    <property type="entry name" value="Enolase_C"/>
    <property type="match status" value="1"/>
</dbReference>
<feature type="binding site" evidence="10">
    <location>
        <position position="365"/>
    </location>
    <ligand>
        <name>(2R)-2-phosphoglycerate</name>
        <dbReference type="ChEBI" id="CHEBI:58289"/>
    </ligand>
</feature>
<keyword evidence="6 10" id="KW-0460">Magnesium</keyword>
<dbReference type="GO" id="GO:0004634">
    <property type="term" value="F:phosphopyruvate hydratase activity"/>
    <property type="evidence" value="ECO:0007669"/>
    <property type="project" value="UniProtKB-EC"/>
</dbReference>
<dbReference type="InterPro" id="IPR036849">
    <property type="entry name" value="Enolase-like_C_sf"/>
</dbReference>
<feature type="binding site" evidence="10">
    <location>
        <position position="366"/>
    </location>
    <ligand>
        <name>(2R)-2-phosphoglycerate</name>
        <dbReference type="ChEBI" id="CHEBI:58289"/>
    </ligand>
</feature>
<sequence length="425" mass="45145">MTEIVDIYAREILDSRGNPTVEVEVTLEDGSLGRAAVPSGASTGLHEAHELRDGGDRYGGKGVRKAVEAVNSEIFHAISGMEAEDQRRLDLTLIELDGTENKSRLGANALLGVSLANAHAAAEAAGLPLYRYVGGANACILPTPMMNIINGGEHADNPIDVQEFMIMPVGASSLSEAVRMGAEVFHSLKKSLQAEGHNTNVGDEGGFAPNLSSTEDAISFILKSIEKAGYTPGEECVLALDVASTEFFSKGKYTLAGEGKTLGSEEMARYLEDLVAKYPIVSIEDGMAEDDWEGWVALTQAVGNKCQLVGDDLFVTNPKRLAMGLEKGAANSILVKVNQIGTLTETLDAVALAQRNSYSAVMSHRSGETEDTTIADLAVATNCGQIKTGSLARSDRLAKYNQLIRIEEELDEQGMYAGMGTIKAG</sequence>
<proteinExistence type="inferred from homology"/>
<dbReference type="InterPro" id="IPR020809">
    <property type="entry name" value="Enolase_CS"/>
</dbReference>
<evidence type="ECO:0000256" key="8">
    <source>
        <dbReference type="ARBA" id="ARBA00023239"/>
    </source>
</evidence>
<dbReference type="InterPro" id="IPR020810">
    <property type="entry name" value="Enolase_C"/>
</dbReference>
<dbReference type="PANTHER" id="PTHR11902:SF1">
    <property type="entry name" value="ENOLASE"/>
    <property type="match status" value="1"/>
</dbReference>
<feature type="binding site" evidence="10">
    <location>
        <position position="241"/>
    </location>
    <ligand>
        <name>Mg(2+)</name>
        <dbReference type="ChEBI" id="CHEBI:18420"/>
    </ligand>
</feature>
<dbReference type="PROSITE" id="PS00164">
    <property type="entry name" value="ENOLASE"/>
    <property type="match status" value="1"/>
</dbReference>
<dbReference type="HAMAP" id="MF_00318">
    <property type="entry name" value="Enolase"/>
    <property type="match status" value="1"/>
</dbReference>
<comment type="catalytic activity">
    <reaction evidence="10">
        <text>(2R)-2-phosphoglycerate = phosphoenolpyruvate + H2O</text>
        <dbReference type="Rhea" id="RHEA:10164"/>
        <dbReference type="ChEBI" id="CHEBI:15377"/>
        <dbReference type="ChEBI" id="CHEBI:58289"/>
        <dbReference type="ChEBI" id="CHEBI:58702"/>
        <dbReference type="EC" id="4.2.1.11"/>
    </reaction>
</comment>
<organism evidence="13 14">
    <name type="scientific">Ponticaulis profundi</name>
    <dbReference type="NCBI Taxonomy" id="2665222"/>
    <lineage>
        <taxon>Bacteria</taxon>
        <taxon>Pseudomonadati</taxon>
        <taxon>Pseudomonadota</taxon>
        <taxon>Alphaproteobacteria</taxon>
        <taxon>Hyphomonadales</taxon>
        <taxon>Hyphomonadaceae</taxon>
        <taxon>Ponticaulis</taxon>
    </lineage>
</organism>
<dbReference type="Pfam" id="PF03952">
    <property type="entry name" value="Enolase_N"/>
    <property type="match status" value="1"/>
</dbReference>
<evidence type="ECO:0000256" key="2">
    <source>
        <dbReference type="ARBA" id="ARBA00009604"/>
    </source>
</evidence>
<dbReference type="Gene3D" id="3.20.20.120">
    <property type="entry name" value="Enolase-like C-terminal domain"/>
    <property type="match status" value="1"/>
</dbReference>
<dbReference type="InterPro" id="IPR020811">
    <property type="entry name" value="Enolase_N"/>
</dbReference>
<feature type="binding site" evidence="10">
    <location>
        <position position="284"/>
    </location>
    <ligand>
        <name>Mg(2+)</name>
        <dbReference type="ChEBI" id="CHEBI:18420"/>
    </ligand>
</feature>
<dbReference type="PANTHER" id="PTHR11902">
    <property type="entry name" value="ENOLASE"/>
    <property type="match status" value="1"/>
</dbReference>
<dbReference type="SFLD" id="SFLDF00002">
    <property type="entry name" value="enolase"/>
    <property type="match status" value="1"/>
</dbReference>
<evidence type="ECO:0000259" key="11">
    <source>
        <dbReference type="SMART" id="SM01192"/>
    </source>
</evidence>
<comment type="subcellular location">
    <subcellularLocation>
        <location evidence="10">Cytoplasm</location>
    </subcellularLocation>
    <subcellularLocation>
        <location evidence="10">Secreted</location>
    </subcellularLocation>
    <subcellularLocation>
        <location evidence="10">Cell surface</location>
    </subcellularLocation>
    <text evidence="10">Fractions of enolase are present in both the cytoplasm and on the cell surface.</text>
</comment>
<dbReference type="InterPro" id="IPR000941">
    <property type="entry name" value="Enolase"/>
</dbReference>
<feature type="binding site" evidence="10">
    <location>
        <position position="162"/>
    </location>
    <ligand>
        <name>(2R)-2-phosphoglycerate</name>
        <dbReference type="ChEBI" id="CHEBI:58289"/>
    </ligand>
</feature>
<name>A0ABW1SEL7_9PROT</name>
<dbReference type="SFLD" id="SFLDG00178">
    <property type="entry name" value="enolase"/>
    <property type="match status" value="1"/>
</dbReference>
<gene>
    <name evidence="10 13" type="primary">eno</name>
    <name evidence="13" type="ORF">ACFQDM_18040</name>
</gene>
<evidence type="ECO:0000256" key="3">
    <source>
        <dbReference type="ARBA" id="ARBA00012058"/>
    </source>
</evidence>
<dbReference type="SMART" id="SM01193">
    <property type="entry name" value="Enolase_N"/>
    <property type="match status" value="1"/>
</dbReference>
<dbReference type="Proteomes" id="UP001596303">
    <property type="component" value="Unassembled WGS sequence"/>
</dbReference>
<evidence type="ECO:0000256" key="6">
    <source>
        <dbReference type="ARBA" id="ARBA00022842"/>
    </source>
</evidence>
<keyword evidence="5 10" id="KW-0964">Secreted</keyword>
<evidence type="ECO:0000313" key="13">
    <source>
        <dbReference type="EMBL" id="MFC6199979.1"/>
    </source>
</evidence>
<keyword evidence="14" id="KW-1185">Reference proteome</keyword>
<dbReference type="SUPFAM" id="SSF51604">
    <property type="entry name" value="Enolase C-terminal domain-like"/>
    <property type="match status" value="1"/>
</dbReference>
<evidence type="ECO:0000259" key="12">
    <source>
        <dbReference type="SMART" id="SM01193"/>
    </source>
</evidence>
<comment type="function">
    <text evidence="9 10">Catalyzes the reversible conversion of 2-phosphoglycerate (2-PG) into phosphoenolpyruvate (PEP). It is essential for the degradation of carbohydrates via glycolysis.</text>
</comment>
<feature type="domain" description="Enolase C-terminal TIM barrel" evidence="11">
    <location>
        <begin position="138"/>
        <end position="424"/>
    </location>
</feature>
<evidence type="ECO:0000256" key="10">
    <source>
        <dbReference type="HAMAP-Rule" id="MF_00318"/>
    </source>
</evidence>
<keyword evidence="10" id="KW-0963">Cytoplasm</keyword>
<evidence type="ECO:0000256" key="9">
    <source>
        <dbReference type="ARBA" id="ARBA00045763"/>
    </source>
</evidence>
<dbReference type="Gene3D" id="3.30.390.10">
    <property type="entry name" value="Enolase-like, N-terminal domain"/>
    <property type="match status" value="1"/>
</dbReference>
<protein>
    <recommendedName>
        <fullName evidence="4 10">Enolase</fullName>
        <ecNumber evidence="3 10">4.2.1.11</ecNumber>
    </recommendedName>
    <alternativeName>
        <fullName evidence="10">2-phospho-D-glycerate hydro-lyase</fullName>
    </alternativeName>
    <alternativeName>
        <fullName evidence="10">2-phosphoglycerate dehydratase</fullName>
    </alternativeName>
</protein>
<feature type="binding site" evidence="10">
    <location>
        <position position="387"/>
    </location>
    <ligand>
        <name>(2R)-2-phosphoglycerate</name>
        <dbReference type="ChEBI" id="CHEBI:58289"/>
    </ligand>
</feature>
<evidence type="ECO:0000256" key="7">
    <source>
        <dbReference type="ARBA" id="ARBA00023152"/>
    </source>
</evidence>
<comment type="similarity">
    <text evidence="2 10">Belongs to the enolase family.</text>
</comment>
<dbReference type="InterPro" id="IPR029017">
    <property type="entry name" value="Enolase-like_N"/>
</dbReference>
<feature type="active site" description="Proton donor" evidence="10">
    <location>
        <position position="204"/>
    </location>
</feature>
<evidence type="ECO:0000256" key="5">
    <source>
        <dbReference type="ARBA" id="ARBA00022525"/>
    </source>
</evidence>
<dbReference type="EC" id="4.2.1.11" evidence="3 10"/>
<dbReference type="SUPFAM" id="SSF54826">
    <property type="entry name" value="Enolase N-terminal domain-like"/>
    <property type="match status" value="1"/>
</dbReference>
<dbReference type="RefSeq" id="WP_377381717.1">
    <property type="nucleotide sequence ID" value="NZ_JBHSSW010000066.1"/>
</dbReference>
<comment type="caution">
    <text evidence="13">The sequence shown here is derived from an EMBL/GenBank/DDBJ whole genome shotgun (WGS) entry which is preliminary data.</text>
</comment>
<comment type="cofactor">
    <cofactor evidence="10">
        <name>Mg(2+)</name>
        <dbReference type="ChEBI" id="CHEBI:18420"/>
    </cofactor>
    <text evidence="10">Binds a second Mg(2+) ion via substrate during catalysis.</text>
</comment>
<keyword evidence="10" id="KW-0479">Metal-binding</keyword>
<feature type="active site" description="Proton acceptor" evidence="10">
    <location>
        <position position="336"/>
    </location>
</feature>